<dbReference type="GO" id="GO:0031616">
    <property type="term" value="C:spindle pole centrosome"/>
    <property type="evidence" value="ECO:0000318"/>
    <property type="project" value="GO_Central"/>
</dbReference>
<keyword evidence="5" id="KW-0808">Transferase</keyword>
<dbReference type="OrthoDB" id="361029at2759"/>
<dbReference type="InterPro" id="IPR029028">
    <property type="entry name" value="Alpha/beta_knot_MTases"/>
</dbReference>
<comment type="function">
    <text evidence="11">S-adenosyl-L-methionine-dependent methyltransferase that specifically methylates the N3 position of a uridine in 28S rRNA. Required for association of the centrosomes with the poles of the bipolar mitotic spindle during metaphase. Also involved in chromosome alignment. May promote centrosome maturation probably by recruiting A-kinase anchor protein AKAP9 to centrosomes in early mitosis. Binds specifically to miRNA MIR145 hairpin, regulates MIR145 expression at a postranscriptional level.</text>
</comment>
<comment type="subcellular location">
    <subcellularLocation>
        <location evidence="1">Cytoplasm</location>
    </subcellularLocation>
</comment>
<dbReference type="FunCoup" id="F6QCQ5">
    <property type="interactions" value="889"/>
</dbReference>
<reference evidence="14" key="2">
    <citation type="journal article" date="2008" name="Genome Biol.">
        <title>Improved genome assembly and evidence-based global gene model set for the chordate Ciona intestinalis: new insight into intron and operon populations.</title>
        <authorList>
            <person name="Satou Y."/>
            <person name="Mineta K."/>
            <person name="Ogasawara M."/>
            <person name="Sasakura Y."/>
            <person name="Shoguchi E."/>
            <person name="Ueno K."/>
            <person name="Yamada L."/>
            <person name="Matsumoto J."/>
            <person name="Wasserscheid J."/>
            <person name="Dewar K."/>
            <person name="Wiley G.B."/>
            <person name="Macmil S.L."/>
            <person name="Roe B.A."/>
            <person name="Zeller R.W."/>
            <person name="Hastings K.E."/>
            <person name="Lemaire P."/>
            <person name="Lindquist E."/>
            <person name="Endo T."/>
            <person name="Hotta K."/>
            <person name="Inaba K."/>
        </authorList>
    </citation>
    <scope>NUCLEOTIDE SEQUENCE [LARGE SCALE GENOMIC DNA]</scope>
    <source>
        <strain evidence="14">wild type</strain>
    </source>
</reference>
<dbReference type="GO" id="GO:0000776">
    <property type="term" value="C:kinetochore"/>
    <property type="evidence" value="ECO:0000318"/>
    <property type="project" value="GO_Central"/>
</dbReference>
<evidence type="ECO:0000256" key="4">
    <source>
        <dbReference type="ARBA" id="ARBA00022603"/>
    </source>
</evidence>
<feature type="region of interest" description="Disordered" evidence="13">
    <location>
        <begin position="1"/>
        <end position="21"/>
    </location>
</feature>
<evidence type="ECO:0000256" key="10">
    <source>
        <dbReference type="ARBA" id="ARBA00093228"/>
    </source>
</evidence>
<comment type="catalytic activity">
    <reaction evidence="10">
        <text>uridine in 28S rRNA + S-adenosyl-L-methionine = N(3)-methyluridine in 28S rRNA + S-adenosyl-L-homocysteine + H(+)</text>
        <dbReference type="Rhea" id="RHEA:83635"/>
        <dbReference type="Rhea" id="RHEA-COMP:20178"/>
        <dbReference type="Rhea" id="RHEA-COMP:20181"/>
        <dbReference type="ChEBI" id="CHEBI:15378"/>
        <dbReference type="ChEBI" id="CHEBI:57856"/>
        <dbReference type="ChEBI" id="CHEBI:59789"/>
        <dbReference type="ChEBI" id="CHEBI:65315"/>
        <dbReference type="ChEBI" id="CHEBI:74502"/>
    </reaction>
    <physiologicalReaction direction="left-to-right" evidence="10">
        <dbReference type="Rhea" id="RHEA:83636"/>
    </physiologicalReaction>
</comment>
<evidence type="ECO:0000256" key="2">
    <source>
        <dbReference type="ARBA" id="ARBA00009841"/>
    </source>
</evidence>
<dbReference type="FunFam" id="2.40.50.140:FF:000170">
    <property type="entry name" value="SPOUT domain containing methyltransferase 1"/>
    <property type="match status" value="1"/>
</dbReference>
<dbReference type="PANTHER" id="PTHR12150">
    <property type="entry name" value="CLASS IV SAM-BINDING METHYLTRANSFERASE-RELATED"/>
    <property type="match status" value="1"/>
</dbReference>
<dbReference type="GO" id="GO:0035198">
    <property type="term" value="F:miRNA binding"/>
    <property type="evidence" value="ECO:0000318"/>
    <property type="project" value="GO_Central"/>
</dbReference>
<reference evidence="14" key="4">
    <citation type="submission" date="2025-09" db="UniProtKB">
        <authorList>
            <consortium name="Ensembl"/>
        </authorList>
    </citation>
    <scope>IDENTIFICATION</scope>
</reference>
<keyword evidence="4" id="KW-0489">Methyltransferase</keyword>
<evidence type="ECO:0000256" key="12">
    <source>
        <dbReference type="ARBA" id="ARBA00093639"/>
    </source>
</evidence>
<dbReference type="GeneTree" id="ENSGT00390000016537"/>
<dbReference type="GO" id="GO:0008168">
    <property type="term" value="F:methyltransferase activity"/>
    <property type="evidence" value="ECO:0007669"/>
    <property type="project" value="UniProtKB-KW"/>
</dbReference>
<dbReference type="Ensembl" id="ENSCINT00000016935.3">
    <property type="protein sequence ID" value="ENSCINP00000016935.3"/>
    <property type="gene ID" value="ENSCING00000008293.3"/>
</dbReference>
<dbReference type="CDD" id="cd18086">
    <property type="entry name" value="HsC9orf114-like"/>
    <property type="match status" value="1"/>
</dbReference>
<evidence type="ECO:0000313" key="15">
    <source>
        <dbReference type="Proteomes" id="UP000008144"/>
    </source>
</evidence>
<dbReference type="Proteomes" id="UP000008144">
    <property type="component" value="Chromosome 10"/>
</dbReference>
<organism evidence="14 15">
    <name type="scientific">Ciona intestinalis</name>
    <name type="common">Transparent sea squirt</name>
    <name type="synonym">Ascidia intestinalis</name>
    <dbReference type="NCBI Taxonomy" id="7719"/>
    <lineage>
        <taxon>Eukaryota</taxon>
        <taxon>Metazoa</taxon>
        <taxon>Chordata</taxon>
        <taxon>Tunicata</taxon>
        <taxon>Ascidiacea</taxon>
        <taxon>Phlebobranchia</taxon>
        <taxon>Cionidae</taxon>
        <taxon>Ciona</taxon>
    </lineage>
</organism>
<dbReference type="GO" id="GO:0051661">
    <property type="term" value="P:maintenance of centrosome location"/>
    <property type="evidence" value="ECO:0000318"/>
    <property type="project" value="GO_Central"/>
</dbReference>
<dbReference type="GO" id="GO:0005737">
    <property type="term" value="C:cytoplasm"/>
    <property type="evidence" value="ECO:0007669"/>
    <property type="project" value="UniProtKB-SubCell"/>
</dbReference>
<dbReference type="OMA" id="PIQPRLE"/>
<dbReference type="AlphaFoldDB" id="F6QCQ5"/>
<accession>F6QCQ5</accession>
<comment type="similarity">
    <text evidence="2">Belongs to the class IV-like SAM-binding methyltransferase superfamily.</text>
</comment>
<dbReference type="InterPro" id="IPR029026">
    <property type="entry name" value="tRNA_m1G_MTases_N"/>
</dbReference>
<dbReference type="HOGENOM" id="CLU_017233_4_0_1"/>
<dbReference type="InterPro" id="IPR012340">
    <property type="entry name" value="NA-bd_OB-fold"/>
</dbReference>
<reference evidence="14" key="3">
    <citation type="submission" date="2025-08" db="UniProtKB">
        <authorList>
            <consortium name="Ensembl"/>
        </authorList>
    </citation>
    <scope>IDENTIFICATION</scope>
</reference>
<evidence type="ECO:0000256" key="11">
    <source>
        <dbReference type="ARBA" id="ARBA00093377"/>
    </source>
</evidence>
<evidence type="ECO:0000256" key="6">
    <source>
        <dbReference type="ARBA" id="ARBA00062137"/>
    </source>
</evidence>
<evidence type="ECO:0000256" key="13">
    <source>
        <dbReference type="SAM" id="MobiDB-lite"/>
    </source>
</evidence>
<dbReference type="Gene3D" id="3.40.1280.10">
    <property type="match status" value="1"/>
</dbReference>
<dbReference type="EMBL" id="EAAA01000496">
    <property type="status" value="NOT_ANNOTATED_CDS"/>
    <property type="molecule type" value="Genomic_DNA"/>
</dbReference>
<reference evidence="15" key="1">
    <citation type="journal article" date="2002" name="Science">
        <title>The draft genome of Ciona intestinalis: insights into chordate and vertebrate origins.</title>
        <authorList>
            <person name="Dehal P."/>
            <person name="Satou Y."/>
            <person name="Campbell R.K."/>
            <person name="Chapman J."/>
            <person name="Degnan B."/>
            <person name="De Tomaso A."/>
            <person name="Davidson B."/>
            <person name="Di Gregorio A."/>
            <person name="Gelpke M."/>
            <person name="Goodstein D.M."/>
            <person name="Harafuji N."/>
            <person name="Hastings K.E."/>
            <person name="Ho I."/>
            <person name="Hotta K."/>
            <person name="Huang W."/>
            <person name="Kawashima T."/>
            <person name="Lemaire P."/>
            <person name="Martinez D."/>
            <person name="Meinertzhagen I.A."/>
            <person name="Necula S."/>
            <person name="Nonaka M."/>
            <person name="Putnam N."/>
            <person name="Rash S."/>
            <person name="Saiga H."/>
            <person name="Satake M."/>
            <person name="Terry A."/>
            <person name="Yamada L."/>
            <person name="Wang H.G."/>
            <person name="Awazu S."/>
            <person name="Azumi K."/>
            <person name="Boore J."/>
            <person name="Branno M."/>
            <person name="Chin-Bow S."/>
            <person name="DeSantis R."/>
            <person name="Doyle S."/>
            <person name="Francino P."/>
            <person name="Keys D.N."/>
            <person name="Haga S."/>
            <person name="Hayashi H."/>
            <person name="Hino K."/>
            <person name="Imai K.S."/>
            <person name="Inaba K."/>
            <person name="Kano S."/>
            <person name="Kobayashi K."/>
            <person name="Kobayashi M."/>
            <person name="Lee B.I."/>
            <person name="Makabe K.W."/>
            <person name="Manohar C."/>
            <person name="Matassi G."/>
            <person name="Medina M."/>
            <person name="Mochizuki Y."/>
            <person name="Mount S."/>
            <person name="Morishita T."/>
            <person name="Miura S."/>
            <person name="Nakayama A."/>
            <person name="Nishizaka S."/>
            <person name="Nomoto H."/>
            <person name="Ohta F."/>
            <person name="Oishi K."/>
            <person name="Rigoutsos I."/>
            <person name="Sano M."/>
            <person name="Sasaki A."/>
            <person name="Sasakura Y."/>
            <person name="Shoguchi E."/>
            <person name="Shin-i T."/>
            <person name="Spagnuolo A."/>
            <person name="Stainier D."/>
            <person name="Suzuki M.M."/>
            <person name="Tassy O."/>
            <person name="Takatori N."/>
            <person name="Tokuoka M."/>
            <person name="Yagi K."/>
            <person name="Yoshizaki F."/>
            <person name="Wada S."/>
            <person name="Zhang C."/>
            <person name="Hyatt P.D."/>
            <person name="Larimer F."/>
            <person name="Detter C."/>
            <person name="Doggett N."/>
            <person name="Glavina T."/>
            <person name="Hawkins T."/>
            <person name="Richardson P."/>
            <person name="Lucas S."/>
            <person name="Kohara Y."/>
            <person name="Levine M."/>
            <person name="Satoh N."/>
            <person name="Rokhsar D.S."/>
        </authorList>
    </citation>
    <scope>NUCLEOTIDE SEQUENCE [LARGE SCALE GENOMIC DNA]</scope>
</reference>
<dbReference type="GO" id="GO:0035196">
    <property type="term" value="P:miRNA processing"/>
    <property type="evidence" value="ECO:0000318"/>
    <property type="project" value="GO_Central"/>
</dbReference>
<dbReference type="PANTHER" id="PTHR12150:SF13">
    <property type="entry name" value="METHYLTRANSFERASE C9ORF114-RELATED"/>
    <property type="match status" value="1"/>
</dbReference>
<dbReference type="STRING" id="7719.ENSCINP00000016935"/>
<evidence type="ECO:0000256" key="7">
    <source>
        <dbReference type="ARBA" id="ARBA00075627"/>
    </source>
</evidence>
<dbReference type="SUPFAM" id="SSF75217">
    <property type="entry name" value="alpha/beta knot"/>
    <property type="match status" value="1"/>
</dbReference>
<dbReference type="InParanoid" id="F6QCQ5"/>
<evidence type="ECO:0000256" key="9">
    <source>
        <dbReference type="ARBA" id="ARBA00079311"/>
    </source>
</evidence>
<dbReference type="GeneID" id="100187134"/>
<name>F6QCQ5_CIOIN</name>
<evidence type="ECO:0000256" key="5">
    <source>
        <dbReference type="ARBA" id="ARBA00022679"/>
    </source>
</evidence>
<dbReference type="RefSeq" id="XP_002131245.1">
    <property type="nucleotide sequence ID" value="XM_002131209.5"/>
</dbReference>
<comment type="subunit">
    <text evidence="6">Interacts with INCA1.</text>
</comment>
<dbReference type="GO" id="GO:0032259">
    <property type="term" value="P:methylation"/>
    <property type="evidence" value="ECO:0007669"/>
    <property type="project" value="UniProtKB-KW"/>
</dbReference>
<keyword evidence="15" id="KW-1185">Reference proteome</keyword>
<protein>
    <recommendedName>
        <fullName evidence="12">28S rRNA (uridine-N(3))-methyltransferase</fullName>
    </recommendedName>
    <alternativeName>
        <fullName evidence="7">Centromere protein 32</fullName>
    </alternativeName>
    <alternativeName>
        <fullName evidence="9">Kinetochore-associated protein</fullName>
    </alternativeName>
    <alternativeName>
        <fullName evidence="8">SPOUT domain-containing methyltransferase 1</fullName>
    </alternativeName>
</protein>
<evidence type="ECO:0000313" key="14">
    <source>
        <dbReference type="Ensembl" id="ENSCINP00000016935.3"/>
    </source>
</evidence>
<dbReference type="Pfam" id="PF02598">
    <property type="entry name" value="Methyltrn_RNA_3"/>
    <property type="match status" value="1"/>
</dbReference>
<dbReference type="GO" id="GO:0072686">
    <property type="term" value="C:mitotic spindle"/>
    <property type="evidence" value="ECO:0000318"/>
    <property type="project" value="GO_Central"/>
</dbReference>
<dbReference type="SUPFAM" id="SSF50249">
    <property type="entry name" value="Nucleic acid-binding proteins"/>
    <property type="match status" value="1"/>
</dbReference>
<sequence length="361" mass="40407">MNGPSKNKSEEKLKRKVEKKLHKEKRKIRKLEKQMILKKDFEKKKEKLEEPVLGDGRSYTVSVALPGSILDNAQSPELRTYLAGQIARACVVFQVDEIIVFDESASSGKDSSTQGDFTGVGKKGNCNIQLARILQYLECPQYLRKSFFPKHKDLQYAGVLNPLDCPHHMREQDNAEFREGVVVDRPIKPGKGSFVDCGTLKTVQIDKVLQPNIRVTVKIKEQKKKYILGEVVPPHYPRTKGGLYWGYNVRLANSLSSAIVDCPYSDTGKYDITIGTSDKGEPVADFKMPTFKHLLIVFGGLQGLEAGLEADEALGGDIELSLLFDKYLNTCPNQGSRTIRTEEAILVTMSTLWSQILSNQP</sequence>
<accession>A0A1W2WHY1</accession>
<evidence type="ECO:0000256" key="8">
    <source>
        <dbReference type="ARBA" id="ARBA00078957"/>
    </source>
</evidence>
<evidence type="ECO:0000256" key="1">
    <source>
        <dbReference type="ARBA" id="ARBA00004496"/>
    </source>
</evidence>
<evidence type="ECO:0000256" key="3">
    <source>
        <dbReference type="ARBA" id="ARBA00022490"/>
    </source>
</evidence>
<dbReference type="Gene3D" id="2.40.50.140">
    <property type="entry name" value="Nucleic acid-binding proteins"/>
    <property type="match status" value="1"/>
</dbReference>
<gene>
    <name evidence="14" type="primary">LOC100187134</name>
</gene>
<dbReference type="KEGG" id="cin:100187134"/>
<dbReference type="InterPro" id="IPR003750">
    <property type="entry name" value="Put_MeTrfase-C9orf114-like"/>
</dbReference>
<keyword evidence="3" id="KW-0963">Cytoplasm</keyword>
<proteinExistence type="inferred from homology"/>